<dbReference type="NCBIfam" id="TIGR02150">
    <property type="entry name" value="IPP_isom_1"/>
    <property type="match status" value="1"/>
</dbReference>
<name>A0A1R1PNA3_ZANCU</name>
<dbReference type="Proteomes" id="UP000188320">
    <property type="component" value="Unassembled WGS sequence"/>
</dbReference>
<dbReference type="GO" id="GO:0009240">
    <property type="term" value="P:isopentenyl diphosphate biosynthetic process"/>
    <property type="evidence" value="ECO:0007669"/>
    <property type="project" value="TreeGrafter"/>
</dbReference>
<dbReference type="InterPro" id="IPR000086">
    <property type="entry name" value="NUDIX_hydrolase_dom"/>
</dbReference>
<keyword evidence="9" id="KW-0443">Lipid metabolism</keyword>
<evidence type="ECO:0000259" key="13">
    <source>
        <dbReference type="PROSITE" id="PS51462"/>
    </source>
</evidence>
<dbReference type="EC" id="5.3.3.2" evidence="4"/>
<keyword evidence="15" id="KW-1185">Reference proteome</keyword>
<evidence type="ECO:0000256" key="2">
    <source>
        <dbReference type="ARBA" id="ARBA00004826"/>
    </source>
</evidence>
<evidence type="ECO:0000256" key="9">
    <source>
        <dbReference type="ARBA" id="ARBA00023098"/>
    </source>
</evidence>
<dbReference type="Pfam" id="PF00293">
    <property type="entry name" value="NUDIX"/>
    <property type="match status" value="1"/>
</dbReference>
<dbReference type="EMBL" id="LSSK01000666">
    <property type="protein sequence ID" value="OMH82434.1"/>
    <property type="molecule type" value="Genomic_DNA"/>
</dbReference>
<dbReference type="InterPro" id="IPR015797">
    <property type="entry name" value="NUDIX_hydrolase-like_dom_sf"/>
</dbReference>
<evidence type="ECO:0000256" key="7">
    <source>
        <dbReference type="ARBA" id="ARBA00022842"/>
    </source>
</evidence>
<evidence type="ECO:0000256" key="5">
    <source>
        <dbReference type="ARBA" id="ARBA00022516"/>
    </source>
</evidence>
<comment type="pathway">
    <text evidence="2">Isoprenoid biosynthesis; dimethylallyl diphosphate biosynthesis; dimethylallyl diphosphate from isopentenyl diphosphate: step 1/1.</text>
</comment>
<evidence type="ECO:0000313" key="15">
    <source>
        <dbReference type="Proteomes" id="UP000188320"/>
    </source>
</evidence>
<evidence type="ECO:0000256" key="11">
    <source>
        <dbReference type="ARBA" id="ARBA00023235"/>
    </source>
</evidence>
<dbReference type="SUPFAM" id="SSF55811">
    <property type="entry name" value="Nudix"/>
    <property type="match status" value="1"/>
</dbReference>
<dbReference type="AlphaFoldDB" id="A0A1R1PNA3"/>
<organism evidence="14 15">
    <name type="scientific">Zancudomyces culisetae</name>
    <name type="common">Gut fungus</name>
    <name type="synonym">Smittium culisetae</name>
    <dbReference type="NCBI Taxonomy" id="1213189"/>
    <lineage>
        <taxon>Eukaryota</taxon>
        <taxon>Fungi</taxon>
        <taxon>Fungi incertae sedis</taxon>
        <taxon>Zoopagomycota</taxon>
        <taxon>Kickxellomycotina</taxon>
        <taxon>Harpellomycetes</taxon>
        <taxon>Harpellales</taxon>
        <taxon>Legeriomycetaceae</taxon>
        <taxon>Zancudomyces</taxon>
    </lineage>
</organism>
<comment type="similarity">
    <text evidence="3">Belongs to the IPP isomerase type 1 family.</text>
</comment>
<evidence type="ECO:0000256" key="1">
    <source>
        <dbReference type="ARBA" id="ARBA00001946"/>
    </source>
</evidence>
<keyword evidence="8" id="KW-0752">Steroid biosynthesis</keyword>
<evidence type="ECO:0000256" key="10">
    <source>
        <dbReference type="ARBA" id="ARBA00023229"/>
    </source>
</evidence>
<keyword evidence="7" id="KW-0460">Magnesium</keyword>
<sequence>MTVSNVVDSGLVGYDEEQIKLMEERCILVDENDVAIGSDSKKNCHLITPTQEGKLHRAFSVFLFDSQNRLLLQQRSEEKITFPDYFTNTCCSHPLDLPNEKIEKDQLGVRLAAQRKLNHELGIPKESINIADFKYLTRIHYKANSDEKWVEHEVDYILILKGDYELHVNENEVKSVRYVTEDELNAMFNEASTPGSNLLLTPWFKLVCQNFLSKWWKKIDNLNEVEEDSTIYHMV</sequence>
<proteinExistence type="inferred from homology"/>
<dbReference type="GO" id="GO:0006694">
    <property type="term" value="P:steroid biosynthetic process"/>
    <property type="evidence" value="ECO:0007669"/>
    <property type="project" value="UniProtKB-KW"/>
</dbReference>
<keyword evidence="5" id="KW-0444">Lipid biosynthesis</keyword>
<dbReference type="Gene3D" id="3.90.79.10">
    <property type="entry name" value="Nucleoside Triphosphate Pyrophosphohydrolase"/>
    <property type="match status" value="1"/>
</dbReference>
<dbReference type="OrthoDB" id="510307at2759"/>
<evidence type="ECO:0000256" key="3">
    <source>
        <dbReference type="ARBA" id="ARBA00007579"/>
    </source>
</evidence>
<evidence type="ECO:0000256" key="4">
    <source>
        <dbReference type="ARBA" id="ARBA00012057"/>
    </source>
</evidence>
<dbReference type="GO" id="GO:0004452">
    <property type="term" value="F:isopentenyl-diphosphate delta-isomerase activity"/>
    <property type="evidence" value="ECO:0007669"/>
    <property type="project" value="UniProtKB-EC"/>
</dbReference>
<dbReference type="PANTHER" id="PTHR10885:SF0">
    <property type="entry name" value="ISOPENTENYL-DIPHOSPHATE DELTA-ISOMERASE"/>
    <property type="match status" value="1"/>
</dbReference>
<evidence type="ECO:0000256" key="12">
    <source>
        <dbReference type="ARBA" id="ARBA00029294"/>
    </source>
</evidence>
<keyword evidence="11 14" id="KW-0413">Isomerase</keyword>
<reference evidence="15" key="1">
    <citation type="submission" date="2017-01" db="EMBL/GenBank/DDBJ databases">
        <authorList>
            <person name="Wang Y."/>
            <person name="White M."/>
            <person name="Kvist S."/>
            <person name="Moncalvo J.-M."/>
        </authorList>
    </citation>
    <scope>NUCLEOTIDE SEQUENCE [LARGE SCALE GENOMIC DNA]</scope>
    <source>
        <strain evidence="15">COL-18-3</strain>
    </source>
</reference>
<evidence type="ECO:0000313" key="14">
    <source>
        <dbReference type="EMBL" id="OMH82434.1"/>
    </source>
</evidence>
<evidence type="ECO:0000256" key="6">
    <source>
        <dbReference type="ARBA" id="ARBA00022723"/>
    </source>
</evidence>
<keyword evidence="10" id="KW-0414">Isoprene biosynthesis</keyword>
<dbReference type="PROSITE" id="PS51462">
    <property type="entry name" value="NUDIX"/>
    <property type="match status" value="1"/>
</dbReference>
<dbReference type="CDD" id="cd02885">
    <property type="entry name" value="NUDIX_IPP_Isomerase"/>
    <property type="match status" value="1"/>
</dbReference>
<accession>A0A1R1PNA3</accession>
<feature type="domain" description="Nudix hydrolase" evidence="13">
    <location>
        <begin position="54"/>
        <end position="206"/>
    </location>
</feature>
<dbReference type="GO" id="GO:0050992">
    <property type="term" value="P:dimethylallyl diphosphate biosynthetic process"/>
    <property type="evidence" value="ECO:0007669"/>
    <property type="project" value="UniProtKB-UniPathway"/>
</dbReference>
<dbReference type="PANTHER" id="PTHR10885">
    <property type="entry name" value="ISOPENTENYL-DIPHOSPHATE DELTA-ISOMERASE"/>
    <property type="match status" value="1"/>
</dbReference>
<gene>
    <name evidence="14" type="ORF">AX774_g4091</name>
</gene>
<dbReference type="InterPro" id="IPR011876">
    <property type="entry name" value="IsopentenylPP_isomerase_typ1"/>
</dbReference>
<dbReference type="PIRSF" id="PIRSF018427">
    <property type="entry name" value="Isopntndiph_ism"/>
    <property type="match status" value="1"/>
</dbReference>
<comment type="cofactor">
    <cofactor evidence="1">
        <name>Mg(2+)</name>
        <dbReference type="ChEBI" id="CHEBI:18420"/>
    </cofactor>
</comment>
<comment type="catalytic activity">
    <reaction evidence="12">
        <text>isopentenyl diphosphate = dimethylallyl diphosphate</text>
        <dbReference type="Rhea" id="RHEA:23284"/>
        <dbReference type="ChEBI" id="CHEBI:57623"/>
        <dbReference type="ChEBI" id="CHEBI:128769"/>
        <dbReference type="EC" id="5.3.3.2"/>
    </reaction>
    <physiologicalReaction direction="left-to-right" evidence="12">
        <dbReference type="Rhea" id="RHEA:23285"/>
    </physiologicalReaction>
</comment>
<dbReference type="GO" id="GO:0005737">
    <property type="term" value="C:cytoplasm"/>
    <property type="evidence" value="ECO:0007669"/>
    <property type="project" value="TreeGrafter"/>
</dbReference>
<protein>
    <recommendedName>
        <fullName evidence="4">isopentenyl-diphosphate Delta-isomerase</fullName>
        <ecNumber evidence="4">5.3.3.2</ecNumber>
    </recommendedName>
</protein>
<dbReference type="UniPathway" id="UPA00059">
    <property type="reaction ID" value="UER00104"/>
</dbReference>
<evidence type="ECO:0000256" key="8">
    <source>
        <dbReference type="ARBA" id="ARBA00022955"/>
    </source>
</evidence>
<dbReference type="GO" id="GO:0046872">
    <property type="term" value="F:metal ion binding"/>
    <property type="evidence" value="ECO:0007669"/>
    <property type="project" value="UniProtKB-KW"/>
</dbReference>
<dbReference type="FunFam" id="3.90.79.10:FF:000012">
    <property type="entry name" value="Isopentenyl-diphosphate Delta-isomerase 1"/>
    <property type="match status" value="1"/>
</dbReference>
<keyword evidence="6" id="KW-0479">Metal-binding</keyword>
<comment type="caution">
    <text evidence="14">The sequence shown here is derived from an EMBL/GenBank/DDBJ whole genome shotgun (WGS) entry which is preliminary data.</text>
</comment>